<organism evidence="2 3">
    <name type="scientific">Mycoplasma iguanae</name>
    <dbReference type="NCBI Taxonomy" id="292461"/>
    <lineage>
        <taxon>Bacteria</taxon>
        <taxon>Bacillati</taxon>
        <taxon>Mycoplasmatota</taxon>
        <taxon>Mollicutes</taxon>
        <taxon>Mycoplasmataceae</taxon>
        <taxon>Mycoplasma</taxon>
    </lineage>
</organism>
<evidence type="ECO:0000313" key="2">
    <source>
        <dbReference type="EMBL" id="UVD81941.1"/>
    </source>
</evidence>
<evidence type="ECO:0000313" key="3">
    <source>
        <dbReference type="Proteomes" id="UP001059252"/>
    </source>
</evidence>
<reference evidence="2" key="1">
    <citation type="submission" date="2022-08" db="EMBL/GenBank/DDBJ databases">
        <title>Complete genome of Mycoplasma iguanae type strain 2327.</title>
        <authorList>
            <person name="Spergser J."/>
        </authorList>
    </citation>
    <scope>NUCLEOTIDE SEQUENCE</scope>
    <source>
        <strain evidence="2">2327</strain>
    </source>
</reference>
<feature type="transmembrane region" description="Helical" evidence="1">
    <location>
        <begin position="12"/>
        <end position="34"/>
    </location>
</feature>
<evidence type="ECO:0000256" key="1">
    <source>
        <dbReference type="SAM" id="Phobius"/>
    </source>
</evidence>
<keyword evidence="1" id="KW-0812">Transmembrane</keyword>
<dbReference type="EMBL" id="CP102734">
    <property type="protein sequence ID" value="UVD81941.1"/>
    <property type="molecule type" value="Genomic_DNA"/>
</dbReference>
<dbReference type="Proteomes" id="UP001059252">
    <property type="component" value="Chromosome"/>
</dbReference>
<proteinExistence type="predicted"/>
<keyword evidence="3" id="KW-1185">Reference proteome</keyword>
<keyword evidence="1" id="KW-0472">Membrane</keyword>
<name>A0ABY5R9E0_9MOLU</name>
<sequence length="114" mass="13646">MALGEKMFYKTFFINYDSAFASNVSNLFVLLFLAKRNKKITYPDGNVPILKKKDEQIKDIDFFMCKKFINFISYLVLELINFFSKFFIKNIYKKFGKTKTFLIKFYKSVERSSF</sequence>
<protein>
    <submittedName>
        <fullName evidence="2">Uncharacterized protein</fullName>
    </submittedName>
</protein>
<dbReference type="RefSeq" id="WP_258211115.1">
    <property type="nucleotide sequence ID" value="NZ_CP102734.1"/>
</dbReference>
<feature type="transmembrane region" description="Helical" evidence="1">
    <location>
        <begin position="68"/>
        <end position="88"/>
    </location>
</feature>
<accession>A0ABY5R9E0</accession>
<gene>
    <name evidence="2" type="ORF">NV226_01385</name>
</gene>
<keyword evidence="1" id="KW-1133">Transmembrane helix</keyword>